<gene>
    <name evidence="1" type="ORF">FRX31_020110</name>
</gene>
<reference evidence="1 2" key="1">
    <citation type="submission" date="2020-06" db="EMBL/GenBank/DDBJ databases">
        <title>Transcriptomic and genomic resources for Thalictrum thalictroides and T. hernandezii: Facilitating candidate gene discovery in an emerging model plant lineage.</title>
        <authorList>
            <person name="Arias T."/>
            <person name="Riano-Pachon D.M."/>
            <person name="Di Stilio V.S."/>
        </authorList>
    </citation>
    <scope>NUCLEOTIDE SEQUENCE [LARGE SCALE GENOMIC DNA]</scope>
    <source>
        <strain evidence="2">cv. WT478/WT964</strain>
        <tissue evidence="1">Leaves</tissue>
    </source>
</reference>
<comment type="caution">
    <text evidence="1">The sequence shown here is derived from an EMBL/GenBank/DDBJ whole genome shotgun (WGS) entry which is preliminary data.</text>
</comment>
<feature type="non-terminal residue" evidence="1">
    <location>
        <position position="60"/>
    </location>
</feature>
<dbReference type="Proteomes" id="UP000554482">
    <property type="component" value="Unassembled WGS sequence"/>
</dbReference>
<sequence length="60" mass="6401">MYMLVSDGAYDEIKGLVGHGYVLGLYSQLPSIEGSNKLYARSATESEGLAIKEGLSCAML</sequence>
<dbReference type="AlphaFoldDB" id="A0A7J6VYV4"/>
<organism evidence="1 2">
    <name type="scientific">Thalictrum thalictroides</name>
    <name type="common">Rue-anemone</name>
    <name type="synonym">Anemone thalictroides</name>
    <dbReference type="NCBI Taxonomy" id="46969"/>
    <lineage>
        <taxon>Eukaryota</taxon>
        <taxon>Viridiplantae</taxon>
        <taxon>Streptophyta</taxon>
        <taxon>Embryophyta</taxon>
        <taxon>Tracheophyta</taxon>
        <taxon>Spermatophyta</taxon>
        <taxon>Magnoliopsida</taxon>
        <taxon>Ranunculales</taxon>
        <taxon>Ranunculaceae</taxon>
        <taxon>Thalictroideae</taxon>
        <taxon>Thalictrum</taxon>
    </lineage>
</organism>
<accession>A0A7J6VYV4</accession>
<evidence type="ECO:0000313" key="2">
    <source>
        <dbReference type="Proteomes" id="UP000554482"/>
    </source>
</evidence>
<name>A0A7J6VYV4_THATH</name>
<proteinExistence type="predicted"/>
<protein>
    <submittedName>
        <fullName evidence="1">Uncharacterized protein</fullName>
    </submittedName>
</protein>
<keyword evidence="2" id="KW-1185">Reference proteome</keyword>
<dbReference type="EMBL" id="JABWDY010024365">
    <property type="protein sequence ID" value="KAF5190304.1"/>
    <property type="molecule type" value="Genomic_DNA"/>
</dbReference>
<evidence type="ECO:0000313" key="1">
    <source>
        <dbReference type="EMBL" id="KAF5190304.1"/>
    </source>
</evidence>